<dbReference type="EMBL" id="KN833069">
    <property type="protein sequence ID" value="KIM73966.1"/>
    <property type="molecule type" value="Genomic_DNA"/>
</dbReference>
<dbReference type="AlphaFoldDB" id="A0A0C3F1W8"/>
<accession>A0A0C3F1W8</accession>
<name>A0A0C3F1W8_PILCF</name>
<dbReference type="Proteomes" id="UP000054166">
    <property type="component" value="Unassembled WGS sequence"/>
</dbReference>
<keyword evidence="2" id="KW-1185">Reference proteome</keyword>
<evidence type="ECO:0000313" key="1">
    <source>
        <dbReference type="EMBL" id="KIM73966.1"/>
    </source>
</evidence>
<sequence length="171" mass="19632">MKTFAEISSDLLTSLLETEYQMNEKFRDSNKLWCCYFNHKGLAHHSAIFVCHQRGVSGVVISTTKPGSPFWHLCVPSGRPGSPFWHLCVPSGRSKWCYFNYKGLTHHSGIFVCHQPQQCLAHHSGIFVCHQDLLIQHYISLTGSESMLFFTNVSNMLFTILFTWDIFRSLL</sequence>
<dbReference type="InParanoid" id="A0A0C3F1W8"/>
<evidence type="ECO:0000313" key="2">
    <source>
        <dbReference type="Proteomes" id="UP000054166"/>
    </source>
</evidence>
<gene>
    <name evidence="1" type="ORF">PILCRDRAFT_92802</name>
</gene>
<protein>
    <submittedName>
        <fullName evidence="1">Uncharacterized protein</fullName>
    </submittedName>
</protein>
<proteinExistence type="predicted"/>
<dbReference type="HOGENOM" id="CLU_1563466_0_0_1"/>
<organism evidence="1 2">
    <name type="scientific">Piloderma croceum (strain F 1598)</name>
    <dbReference type="NCBI Taxonomy" id="765440"/>
    <lineage>
        <taxon>Eukaryota</taxon>
        <taxon>Fungi</taxon>
        <taxon>Dikarya</taxon>
        <taxon>Basidiomycota</taxon>
        <taxon>Agaricomycotina</taxon>
        <taxon>Agaricomycetes</taxon>
        <taxon>Agaricomycetidae</taxon>
        <taxon>Atheliales</taxon>
        <taxon>Atheliaceae</taxon>
        <taxon>Piloderma</taxon>
    </lineage>
</organism>
<reference evidence="1 2" key="1">
    <citation type="submission" date="2014-04" db="EMBL/GenBank/DDBJ databases">
        <authorList>
            <consortium name="DOE Joint Genome Institute"/>
            <person name="Kuo A."/>
            <person name="Tarkka M."/>
            <person name="Buscot F."/>
            <person name="Kohler A."/>
            <person name="Nagy L.G."/>
            <person name="Floudas D."/>
            <person name="Copeland A."/>
            <person name="Barry K.W."/>
            <person name="Cichocki N."/>
            <person name="Veneault-Fourrey C."/>
            <person name="LaButti K."/>
            <person name="Lindquist E.A."/>
            <person name="Lipzen A."/>
            <person name="Lundell T."/>
            <person name="Morin E."/>
            <person name="Murat C."/>
            <person name="Sun H."/>
            <person name="Tunlid A."/>
            <person name="Henrissat B."/>
            <person name="Grigoriev I.V."/>
            <person name="Hibbett D.S."/>
            <person name="Martin F."/>
            <person name="Nordberg H.P."/>
            <person name="Cantor M.N."/>
            <person name="Hua S.X."/>
        </authorList>
    </citation>
    <scope>NUCLEOTIDE SEQUENCE [LARGE SCALE GENOMIC DNA]</scope>
    <source>
        <strain evidence="1 2">F 1598</strain>
    </source>
</reference>
<reference evidence="2" key="2">
    <citation type="submission" date="2015-01" db="EMBL/GenBank/DDBJ databases">
        <title>Evolutionary Origins and Diversification of the Mycorrhizal Mutualists.</title>
        <authorList>
            <consortium name="DOE Joint Genome Institute"/>
            <consortium name="Mycorrhizal Genomics Consortium"/>
            <person name="Kohler A."/>
            <person name="Kuo A."/>
            <person name="Nagy L.G."/>
            <person name="Floudas D."/>
            <person name="Copeland A."/>
            <person name="Barry K.W."/>
            <person name="Cichocki N."/>
            <person name="Veneault-Fourrey C."/>
            <person name="LaButti K."/>
            <person name="Lindquist E.A."/>
            <person name="Lipzen A."/>
            <person name="Lundell T."/>
            <person name="Morin E."/>
            <person name="Murat C."/>
            <person name="Riley R."/>
            <person name="Ohm R."/>
            <person name="Sun H."/>
            <person name="Tunlid A."/>
            <person name="Henrissat B."/>
            <person name="Grigoriev I.V."/>
            <person name="Hibbett D.S."/>
            <person name="Martin F."/>
        </authorList>
    </citation>
    <scope>NUCLEOTIDE SEQUENCE [LARGE SCALE GENOMIC DNA]</scope>
    <source>
        <strain evidence="2">F 1598</strain>
    </source>
</reference>